<dbReference type="InterPro" id="IPR001453">
    <property type="entry name" value="MoaB/Mog_dom"/>
</dbReference>
<dbReference type="Gene3D" id="3.40.980.10">
    <property type="entry name" value="MoaB/Mog-like domain"/>
    <property type="match status" value="1"/>
</dbReference>
<dbReference type="InterPro" id="IPR038987">
    <property type="entry name" value="MoeA-like"/>
</dbReference>
<evidence type="ECO:0000259" key="4">
    <source>
        <dbReference type="SMART" id="SM00852"/>
    </source>
</evidence>
<dbReference type="GO" id="GO:0061599">
    <property type="term" value="F:molybdopterin molybdotransferase activity"/>
    <property type="evidence" value="ECO:0007669"/>
    <property type="project" value="TreeGrafter"/>
</dbReference>
<dbReference type="FunFam" id="2.170.190.11:FF:000001">
    <property type="entry name" value="Molybdopterin molybdenumtransferase"/>
    <property type="match status" value="1"/>
</dbReference>
<dbReference type="Pfam" id="PF03454">
    <property type="entry name" value="MoeA_C"/>
    <property type="match status" value="1"/>
</dbReference>
<dbReference type="GO" id="GO:0005737">
    <property type="term" value="C:cytoplasm"/>
    <property type="evidence" value="ECO:0007669"/>
    <property type="project" value="TreeGrafter"/>
</dbReference>
<evidence type="ECO:0000256" key="2">
    <source>
        <dbReference type="ARBA" id="ARBA00010763"/>
    </source>
</evidence>
<name>A0A833E9V2_CALS0</name>
<evidence type="ECO:0000313" key="5">
    <source>
        <dbReference type="EMBL" id="HIQ29807.1"/>
    </source>
</evidence>
<evidence type="ECO:0000256" key="1">
    <source>
        <dbReference type="ARBA" id="ARBA00005046"/>
    </source>
</evidence>
<dbReference type="InterPro" id="IPR036688">
    <property type="entry name" value="MoeA_C_domain_IV_sf"/>
</dbReference>
<organism evidence="5 6">
    <name type="scientific">Caldiarchaeum subterraneum</name>
    <dbReference type="NCBI Taxonomy" id="311458"/>
    <lineage>
        <taxon>Archaea</taxon>
        <taxon>Nitrososphaerota</taxon>
        <taxon>Candidatus Caldarchaeales</taxon>
        <taxon>Candidatus Caldarchaeaceae</taxon>
        <taxon>Candidatus Caldarchaeum</taxon>
    </lineage>
</organism>
<dbReference type="InterPro" id="IPR036425">
    <property type="entry name" value="MoaB/Mog-like_dom_sf"/>
</dbReference>
<feature type="domain" description="MoaB/Mog" evidence="4">
    <location>
        <begin position="195"/>
        <end position="334"/>
    </location>
</feature>
<dbReference type="SMART" id="SM00852">
    <property type="entry name" value="MoCF_biosynth"/>
    <property type="match status" value="1"/>
</dbReference>
<dbReference type="GO" id="GO:0006777">
    <property type="term" value="P:Mo-molybdopterin cofactor biosynthetic process"/>
    <property type="evidence" value="ECO:0007669"/>
    <property type="project" value="UniProtKB-KW"/>
</dbReference>
<dbReference type="NCBIfam" id="NF045515">
    <property type="entry name" value="Glp_gephyrin"/>
    <property type="match status" value="1"/>
</dbReference>
<keyword evidence="3" id="KW-0501">Molybdenum cofactor biosynthesis</keyword>
<evidence type="ECO:0000313" key="6">
    <source>
        <dbReference type="Proteomes" id="UP000608579"/>
    </source>
</evidence>
<dbReference type="InterPro" id="IPR005111">
    <property type="entry name" value="MoeA_C_domain_IV"/>
</dbReference>
<dbReference type="Pfam" id="PF00994">
    <property type="entry name" value="MoCF_biosynth"/>
    <property type="match status" value="1"/>
</dbReference>
<proteinExistence type="inferred from homology"/>
<comment type="similarity">
    <text evidence="2">Belongs to the MoeA family.</text>
</comment>
<dbReference type="PANTHER" id="PTHR10192">
    <property type="entry name" value="MOLYBDOPTERIN BIOSYNTHESIS PROTEIN"/>
    <property type="match status" value="1"/>
</dbReference>
<dbReference type="Gene3D" id="3.90.105.10">
    <property type="entry name" value="Molybdopterin biosynthesis moea protein, domain 2"/>
    <property type="match status" value="1"/>
</dbReference>
<gene>
    <name evidence="5" type="ORF">EYH45_04500</name>
</gene>
<reference evidence="5" key="1">
    <citation type="journal article" date="2020" name="ISME J.">
        <title>Gammaproteobacteria mediating utilization of methyl-, sulfur- and petroleum organic compounds in deep ocean hydrothermal plumes.</title>
        <authorList>
            <person name="Zhou Z."/>
            <person name="Liu Y."/>
            <person name="Pan J."/>
            <person name="Cron B.R."/>
            <person name="Toner B.M."/>
            <person name="Anantharaman K."/>
            <person name="Breier J.A."/>
            <person name="Dick G.J."/>
            <person name="Li M."/>
        </authorList>
    </citation>
    <scope>NUCLEOTIDE SEQUENCE</scope>
    <source>
        <strain evidence="5">SZUA-1515</strain>
    </source>
</reference>
<dbReference type="SUPFAM" id="SSF63867">
    <property type="entry name" value="MoeA C-terminal domain-like"/>
    <property type="match status" value="1"/>
</dbReference>
<protein>
    <submittedName>
        <fullName evidence="5">Molybdopterin molybdenumtransferase MoeA</fullName>
    </submittedName>
</protein>
<dbReference type="InterPro" id="IPR036135">
    <property type="entry name" value="MoeA_linker/N_sf"/>
</dbReference>
<comment type="pathway">
    <text evidence="1">Cofactor biosynthesis; molybdopterin biosynthesis.</text>
</comment>
<accession>A0A833E9V2</accession>
<dbReference type="EMBL" id="DQVM01000086">
    <property type="protein sequence ID" value="HIQ29807.1"/>
    <property type="molecule type" value="Genomic_DNA"/>
</dbReference>
<dbReference type="Pfam" id="PF03453">
    <property type="entry name" value="MoeA_N"/>
    <property type="match status" value="1"/>
</dbReference>
<dbReference type="FunFam" id="2.40.340.10:FF:000005">
    <property type="entry name" value="Molybdopterin molybdenumtransferase MoeA"/>
    <property type="match status" value="1"/>
</dbReference>
<dbReference type="AlphaFoldDB" id="A0A833E9V2"/>
<dbReference type="UniPathway" id="UPA00344"/>
<dbReference type="CDD" id="cd00887">
    <property type="entry name" value="MoeA"/>
    <property type="match status" value="1"/>
</dbReference>
<sequence length="426" mass="46260">MIGRKRMVGFPSLLPVEPAFNSLLKNVDIKQPRIKTVGLEDSLGRVCGEDIKSPVDVPDFDRSAVDGYAVRAEDTFGASPTNPIQLKLIGTIHAGDEVEKLPPLNQGEAIAVLTGAPIPRGANAVVMVEHSRREDNVIEVTRQVHPLQNISRRGEDFKKDDVVVKRGTVIKPWHIAALASLNITEVPIYEELKIAILSTGSEIVELGETPGRGKVVNSSKPMLKTLVREAGCRPIDLGTVPDDFEVIVDKIREGVRIGDMLLVTGGTSVGERDLVPEAVNRAGNPGVVFHGVKIRPAKPTGAGVVDGKPVFMLSGYPVSALIGFQLFVKPLIARFYQMPLEEPCRVRAVLSRRVANPVDNRSFVRVRVEKHGEKYVAEPLMHTGSGLISTLTRANAMLVIPEGVEGYEEGEEVEVIMLQPIEAAVK</sequence>
<dbReference type="Gene3D" id="2.170.190.11">
    <property type="entry name" value="Molybdopterin biosynthesis moea protein, domain 3"/>
    <property type="match status" value="1"/>
</dbReference>
<dbReference type="InterPro" id="IPR005110">
    <property type="entry name" value="MoeA_linker/N"/>
</dbReference>
<comment type="caution">
    <text evidence="5">The sequence shown here is derived from an EMBL/GenBank/DDBJ whole genome shotgun (WGS) entry which is preliminary data.</text>
</comment>
<dbReference type="Proteomes" id="UP000608579">
    <property type="component" value="Unassembled WGS sequence"/>
</dbReference>
<keyword evidence="5" id="KW-0808">Transferase</keyword>
<evidence type="ECO:0000256" key="3">
    <source>
        <dbReference type="ARBA" id="ARBA00023150"/>
    </source>
</evidence>
<dbReference type="NCBIfam" id="TIGR00177">
    <property type="entry name" value="molyb_syn"/>
    <property type="match status" value="1"/>
</dbReference>
<dbReference type="SUPFAM" id="SSF53218">
    <property type="entry name" value="Molybdenum cofactor biosynthesis proteins"/>
    <property type="match status" value="1"/>
</dbReference>
<dbReference type="SUPFAM" id="SSF63882">
    <property type="entry name" value="MoeA N-terminal region -like"/>
    <property type="match status" value="1"/>
</dbReference>
<dbReference type="PANTHER" id="PTHR10192:SF19">
    <property type="entry name" value="MOLYBDOPTERIN BIOSYNTHESIS PROTEIN MJ0666-RELATED"/>
    <property type="match status" value="1"/>
</dbReference>
<dbReference type="Gene3D" id="2.40.340.10">
    <property type="entry name" value="MoeA, C-terminal, domain IV"/>
    <property type="match status" value="1"/>
</dbReference>